<comment type="caution">
    <text evidence="2">The sequence shown here is derived from an EMBL/GenBank/DDBJ whole genome shotgun (WGS) entry which is preliminary data.</text>
</comment>
<dbReference type="OrthoDB" id="2705958at2"/>
<dbReference type="EMBL" id="JALP01000209">
    <property type="protein sequence ID" value="THG89625.1"/>
    <property type="molecule type" value="Genomic_DNA"/>
</dbReference>
<evidence type="ECO:0000313" key="2">
    <source>
        <dbReference type="EMBL" id="KGA97980.1"/>
    </source>
</evidence>
<dbReference type="STRING" id="1218173.BALCAV_0206780"/>
<evidence type="ECO:0008006" key="6">
    <source>
        <dbReference type="Google" id="ProtNLM"/>
    </source>
</evidence>
<feature type="transmembrane region" description="Helical" evidence="1">
    <location>
        <begin position="120"/>
        <end position="140"/>
    </location>
</feature>
<proteinExistence type="predicted"/>
<dbReference type="Proteomes" id="UP000297014">
    <property type="component" value="Unassembled WGS sequence"/>
</dbReference>
<evidence type="ECO:0000256" key="1">
    <source>
        <dbReference type="SAM" id="Phobius"/>
    </source>
</evidence>
<protein>
    <recommendedName>
        <fullName evidence="6">DUF1700 domain-containing protein</fullName>
    </recommendedName>
</protein>
<keyword evidence="4" id="KW-1185">Reference proteome</keyword>
<gene>
    <name evidence="3" type="ORF">AJ85_16060</name>
    <name evidence="2" type="ORF">BALCAV_0206780</name>
</gene>
<evidence type="ECO:0000313" key="4">
    <source>
        <dbReference type="Proteomes" id="UP000002754"/>
    </source>
</evidence>
<feature type="transmembrane region" description="Helical" evidence="1">
    <location>
        <begin position="83"/>
        <end position="100"/>
    </location>
</feature>
<evidence type="ECO:0000313" key="5">
    <source>
        <dbReference type="Proteomes" id="UP000297014"/>
    </source>
</evidence>
<accession>A0A094XGR6</accession>
<organism evidence="2 4">
    <name type="scientific">Alkalihalobacillus alcalophilus ATCC 27647 = CGMCC 1.3604</name>
    <dbReference type="NCBI Taxonomy" id="1218173"/>
    <lineage>
        <taxon>Bacteria</taxon>
        <taxon>Bacillati</taxon>
        <taxon>Bacillota</taxon>
        <taxon>Bacilli</taxon>
        <taxon>Bacillales</taxon>
        <taxon>Bacillaceae</taxon>
        <taxon>Alkalihalobacillus</taxon>
    </lineage>
</organism>
<feature type="transmembrane region" description="Helical" evidence="1">
    <location>
        <begin position="175"/>
        <end position="197"/>
    </location>
</feature>
<dbReference type="Proteomes" id="UP000002754">
    <property type="component" value="Unassembled WGS sequence"/>
</dbReference>
<dbReference type="eggNOG" id="ENOG502ZB4Y">
    <property type="taxonomic scope" value="Bacteria"/>
</dbReference>
<name>A0A094XGR6_ALKAL</name>
<dbReference type="AlphaFoldDB" id="A0A094XGR6"/>
<feature type="transmembrane region" description="Helical" evidence="1">
    <location>
        <begin position="152"/>
        <end position="169"/>
    </location>
</feature>
<dbReference type="EMBL" id="ALPT02000017">
    <property type="protein sequence ID" value="KGA97980.1"/>
    <property type="molecule type" value="Genomic_DNA"/>
</dbReference>
<sequence>MNKLQQKYLSDLEEELTSVCDGKEIIKEYQSILDEKSRELMYQGIDEEEAVKRSIEELGQAKDIAACYQKGSKNLNSLKEKMIWGNYLLLFSGFILSVLYHYQPFTPIESIWYALVHMKWFLLVSYGLLWLIISFWIGKLSGAKGKKQIEQVIQLAIVPNLILMFCVLFDEAVQIWFHALITPPFMISCVIVTLLFYPLSKVSFKIGYLKGI</sequence>
<keyword evidence="1" id="KW-0812">Transmembrane</keyword>
<keyword evidence="1" id="KW-1133">Transmembrane helix</keyword>
<reference evidence="2 4" key="1">
    <citation type="journal article" date="2014" name="Genome Announc.">
        <title>Draft Genome Sequence of Bacillus alcalophilus AV1934, a Classic Alkaliphile Isolated from Human Feces in 1934.</title>
        <authorList>
            <person name="Attie O."/>
            <person name="Jayaprakash A."/>
            <person name="Shah H."/>
            <person name="Paulsen I.T."/>
            <person name="Morino M."/>
            <person name="Takahashi Y."/>
            <person name="Narumi I."/>
            <person name="Sachidanandam R."/>
            <person name="Satoh K."/>
            <person name="Ito M."/>
            <person name="Krulwich T.A."/>
        </authorList>
    </citation>
    <scope>NUCLEOTIDE SEQUENCE [LARGE SCALE GENOMIC DNA]</scope>
    <source>
        <strain evidence="2 4">AV1934</strain>
    </source>
</reference>
<evidence type="ECO:0000313" key="3">
    <source>
        <dbReference type="EMBL" id="THG89625.1"/>
    </source>
</evidence>
<reference evidence="3 5" key="2">
    <citation type="submission" date="2014-01" db="EMBL/GenBank/DDBJ databases">
        <title>Draft genome sequencing of Bacillus alcalophilus CGMCC 1.3604.</title>
        <authorList>
            <person name="Yang J."/>
            <person name="Diao L."/>
            <person name="Yang S."/>
        </authorList>
    </citation>
    <scope>NUCLEOTIDE SEQUENCE [LARGE SCALE GENOMIC DNA]</scope>
    <source>
        <strain evidence="3 5">CGMCC 1.3604</strain>
    </source>
</reference>
<dbReference type="RefSeq" id="WP_003322818.1">
    <property type="nucleotide sequence ID" value="NZ_ALPT02000017.1"/>
</dbReference>
<keyword evidence="1" id="KW-0472">Membrane</keyword>